<dbReference type="GO" id="GO:0003779">
    <property type="term" value="F:actin binding"/>
    <property type="evidence" value="ECO:0007669"/>
    <property type="project" value="UniProtKB-KW"/>
</dbReference>
<accession>A0A0G4ILV3</accession>
<dbReference type="Pfam" id="PF00307">
    <property type="entry name" value="CH"/>
    <property type="match status" value="2"/>
</dbReference>
<keyword evidence="3" id="KW-0009">Actin-binding</keyword>
<evidence type="ECO:0000259" key="5">
    <source>
        <dbReference type="PROSITE" id="PS50222"/>
    </source>
</evidence>
<dbReference type="PROSITE" id="PS50021">
    <property type="entry name" value="CH"/>
    <property type="match status" value="2"/>
</dbReference>
<dbReference type="OrthoDB" id="18853at2759"/>
<dbReference type="Gene3D" id="1.20.58.60">
    <property type="match status" value="1"/>
</dbReference>
<dbReference type="FunFam" id="1.10.418.10:FF:000001">
    <property type="entry name" value="Actinin alpha 1"/>
    <property type="match status" value="1"/>
</dbReference>
<proteinExistence type="predicted"/>
<evidence type="ECO:0000256" key="3">
    <source>
        <dbReference type="ARBA" id="ARBA00023203"/>
    </source>
</evidence>
<dbReference type="PROSITE" id="PS50222">
    <property type="entry name" value="EF_HAND_2"/>
    <property type="match status" value="1"/>
</dbReference>
<dbReference type="SMART" id="SM00033">
    <property type="entry name" value="CH"/>
    <property type="match status" value="2"/>
</dbReference>
<dbReference type="PROSITE" id="PS00019">
    <property type="entry name" value="ACTININ_1"/>
    <property type="match status" value="1"/>
</dbReference>
<dbReference type="SUPFAM" id="SSF47473">
    <property type="entry name" value="EF-hand"/>
    <property type="match status" value="1"/>
</dbReference>
<evidence type="ECO:0008006" key="10">
    <source>
        <dbReference type="Google" id="ProtNLM"/>
    </source>
</evidence>
<gene>
    <name evidence="6" type="ORF">PBRA_004848</name>
    <name evidence="7" type="ORF">PLBR_LOCUS512</name>
</gene>
<dbReference type="Proteomes" id="UP000290189">
    <property type="component" value="Unassembled WGS sequence"/>
</dbReference>
<dbReference type="Proteomes" id="UP000039324">
    <property type="component" value="Unassembled WGS sequence"/>
</dbReference>
<feature type="domain" description="Calponin-homology (CH)" evidence="4">
    <location>
        <begin position="136"/>
        <end position="248"/>
    </location>
</feature>
<dbReference type="InterPro" id="IPR001715">
    <property type="entry name" value="CH_dom"/>
</dbReference>
<keyword evidence="8" id="KW-1185">Reference proteome</keyword>
<dbReference type="PROSITE" id="PS00018">
    <property type="entry name" value="EF_HAND_1"/>
    <property type="match status" value="1"/>
</dbReference>
<dbReference type="OMA" id="HHELEFS"/>
<dbReference type="SUPFAM" id="SSF46966">
    <property type="entry name" value="Spectrin repeat"/>
    <property type="match status" value="1"/>
</dbReference>
<dbReference type="AlphaFoldDB" id="A0A0G4ILV3"/>
<dbReference type="EMBL" id="CDSF01000046">
    <property type="protein sequence ID" value="CEO96158.1"/>
    <property type="molecule type" value="Genomic_DNA"/>
</dbReference>
<sequence>MSAPSSPSNVEALRDERERMQATTFTRWANNHLRRRGFATIPEDQVAGAFDDGIVLARLLNALFGVSIPKMTTPAPSDIVRIDNITLAFKMIDDANVKTNFLKTHHLIEHDKKMVLGMLWAFILEYAIKGISVDDMTAREGLLQWCRKQTKGYKVNQADLMDLQNFSSDWKSGLAFCALIHRHRPDLLSYDDALASNDAAANLELAFSVAEKHLDIPRLLDVDDIVAVPRPDERSVMTYVAEFFHRFASEEHRRLAIDRVAAFAKFSRTMSARCDEYERRARDLLAWVDSAAGKFSVTLRELEVDTVERTLALLSDLRHFVVSEKPGKVAEMMDLEAIMAEIQTELRVNGRAPFATDLSSDAIQAAFDRLNGAQRSYADMVRQHRLTFVKKAERDSAHADKLADFEATFAHFDADRNGLLSKPEFKAACNSLGVPFKTEAAFEALVDRITTDSGVPKDAFHKFLGDLYADRDTPEEVTESFAQLADNGAFLSTHQLTSCALPKEVHDYLVASIPRAVDNDDLLDYRAFVARTFKAL</sequence>
<organism evidence="6 8">
    <name type="scientific">Plasmodiophora brassicae</name>
    <name type="common">Clubroot disease agent</name>
    <dbReference type="NCBI Taxonomy" id="37360"/>
    <lineage>
        <taxon>Eukaryota</taxon>
        <taxon>Sar</taxon>
        <taxon>Rhizaria</taxon>
        <taxon>Endomyxa</taxon>
        <taxon>Phytomyxea</taxon>
        <taxon>Plasmodiophorida</taxon>
        <taxon>Plasmodiophoridae</taxon>
        <taxon>Plasmodiophora</taxon>
    </lineage>
</organism>
<feature type="domain" description="Calponin-homology (CH)" evidence="4">
    <location>
        <begin position="19"/>
        <end position="127"/>
    </location>
</feature>
<feature type="domain" description="EF-hand" evidence="5">
    <location>
        <begin position="400"/>
        <end position="435"/>
    </location>
</feature>
<dbReference type="SUPFAM" id="SSF47576">
    <property type="entry name" value="Calponin-homology domain, CH-domain"/>
    <property type="match status" value="1"/>
</dbReference>
<dbReference type="InterPro" id="IPR001589">
    <property type="entry name" value="Actinin_actin-bd_CS"/>
</dbReference>
<evidence type="ECO:0000313" key="7">
    <source>
        <dbReference type="EMBL" id="SPQ93297.1"/>
    </source>
</evidence>
<dbReference type="PANTHER" id="PTHR11915">
    <property type="entry name" value="SPECTRIN/FILAMIN RELATED CYTOSKELETAL PROTEIN"/>
    <property type="match status" value="1"/>
</dbReference>
<dbReference type="GO" id="GO:0005509">
    <property type="term" value="F:calcium ion binding"/>
    <property type="evidence" value="ECO:0007669"/>
    <property type="project" value="InterPro"/>
</dbReference>
<dbReference type="InterPro" id="IPR011992">
    <property type="entry name" value="EF-hand-dom_pair"/>
</dbReference>
<reference evidence="6 8" key="1">
    <citation type="submission" date="2015-02" db="EMBL/GenBank/DDBJ databases">
        <authorList>
            <person name="Chooi Y.-H."/>
        </authorList>
    </citation>
    <scope>NUCLEOTIDE SEQUENCE [LARGE SCALE GENOMIC DNA]</scope>
    <source>
        <strain evidence="6">E3</strain>
    </source>
</reference>
<dbReference type="InterPro" id="IPR002048">
    <property type="entry name" value="EF_hand_dom"/>
</dbReference>
<geneLocation type="mitochondrion" evidence="7"/>
<dbReference type="SMART" id="SM00054">
    <property type="entry name" value="EFh"/>
    <property type="match status" value="1"/>
</dbReference>
<evidence type="ECO:0000313" key="6">
    <source>
        <dbReference type="EMBL" id="CEO96158.1"/>
    </source>
</evidence>
<dbReference type="EMBL" id="OVEO01000001">
    <property type="protein sequence ID" value="SPQ93297.1"/>
    <property type="molecule type" value="Genomic_DNA"/>
</dbReference>
<dbReference type="InterPro" id="IPR036872">
    <property type="entry name" value="CH_dom_sf"/>
</dbReference>
<evidence type="ECO:0000256" key="1">
    <source>
        <dbReference type="ARBA" id="ARBA00022737"/>
    </source>
</evidence>
<dbReference type="Gene3D" id="1.10.238.10">
    <property type="entry name" value="EF-hand"/>
    <property type="match status" value="2"/>
</dbReference>
<keyword evidence="2" id="KW-0106">Calcium</keyword>
<reference evidence="7 9" key="2">
    <citation type="submission" date="2018-03" db="EMBL/GenBank/DDBJ databases">
        <authorList>
            <person name="Fogelqvist J."/>
        </authorList>
    </citation>
    <scope>NUCLEOTIDE SEQUENCE [LARGE SCALE GENOMIC DNA]</scope>
</reference>
<dbReference type="SMART" id="SM01184">
    <property type="entry name" value="efhand_Ca_insen"/>
    <property type="match status" value="1"/>
</dbReference>
<dbReference type="STRING" id="37360.A0A0G4ILV3"/>
<protein>
    <recommendedName>
        <fullName evidence="10">Calmodulin</fullName>
    </recommendedName>
</protein>
<evidence type="ECO:0000259" key="4">
    <source>
        <dbReference type="PROSITE" id="PS50021"/>
    </source>
</evidence>
<dbReference type="Gene3D" id="1.10.418.10">
    <property type="entry name" value="Calponin-like domain"/>
    <property type="match status" value="2"/>
</dbReference>
<keyword evidence="7" id="KW-0496">Mitochondrion</keyword>
<evidence type="ECO:0000313" key="9">
    <source>
        <dbReference type="Proteomes" id="UP000290189"/>
    </source>
</evidence>
<evidence type="ECO:0000256" key="2">
    <source>
        <dbReference type="ARBA" id="ARBA00022837"/>
    </source>
</evidence>
<name>A0A0G4ILV3_PLABS</name>
<keyword evidence="1" id="KW-0677">Repeat</keyword>
<evidence type="ECO:0000313" key="8">
    <source>
        <dbReference type="Proteomes" id="UP000039324"/>
    </source>
</evidence>
<dbReference type="InterPro" id="IPR018247">
    <property type="entry name" value="EF_Hand_1_Ca_BS"/>
</dbReference>